<evidence type="ECO:0000313" key="2">
    <source>
        <dbReference type="Proteomes" id="UP000319817"/>
    </source>
</evidence>
<dbReference type="AlphaFoldDB" id="A0A517NW25"/>
<evidence type="ECO:0000313" key="1">
    <source>
        <dbReference type="EMBL" id="QDT11298.1"/>
    </source>
</evidence>
<dbReference type="EMBL" id="CP036526">
    <property type="protein sequence ID" value="QDT11298.1"/>
    <property type="molecule type" value="Genomic_DNA"/>
</dbReference>
<sequence>MTERRRPYPVTHEGETLFLADWSERLKISYHTLYGRLIRGYTDSEIILGKHNEADPLIILGAWKRPMSWWSRVFRVKPTLMRERLKRGLQHEFVVFGKPRSKPVKPVYLRVGDVAKTCGWWSLRTSQRATTIERRIKDGLCPVDAIFAVDPE</sequence>
<keyword evidence="2" id="KW-1185">Reference proteome</keyword>
<reference evidence="1 2" key="1">
    <citation type="submission" date="2019-02" db="EMBL/GenBank/DDBJ databases">
        <title>Deep-cultivation of Planctomycetes and their phenomic and genomic characterization uncovers novel biology.</title>
        <authorList>
            <person name="Wiegand S."/>
            <person name="Jogler M."/>
            <person name="Boedeker C."/>
            <person name="Pinto D."/>
            <person name="Vollmers J."/>
            <person name="Rivas-Marin E."/>
            <person name="Kohn T."/>
            <person name="Peeters S.H."/>
            <person name="Heuer A."/>
            <person name="Rast P."/>
            <person name="Oberbeckmann S."/>
            <person name="Bunk B."/>
            <person name="Jeske O."/>
            <person name="Meyerdierks A."/>
            <person name="Storesund J.E."/>
            <person name="Kallscheuer N."/>
            <person name="Luecker S."/>
            <person name="Lage O.M."/>
            <person name="Pohl T."/>
            <person name="Merkel B.J."/>
            <person name="Hornburger P."/>
            <person name="Mueller R.-W."/>
            <person name="Bruemmer F."/>
            <person name="Labrenz M."/>
            <person name="Spormann A.M."/>
            <person name="Op den Camp H."/>
            <person name="Overmann J."/>
            <person name="Amann R."/>
            <person name="Jetten M.S.M."/>
            <person name="Mascher T."/>
            <person name="Medema M.H."/>
            <person name="Devos D.P."/>
            <person name="Kaster A.-K."/>
            <person name="Ovreas L."/>
            <person name="Rohde M."/>
            <person name="Galperin M.Y."/>
            <person name="Jogler C."/>
        </authorList>
    </citation>
    <scope>NUCLEOTIDE SEQUENCE [LARGE SCALE GENOMIC DNA]</scope>
    <source>
        <strain evidence="1 2">K23_9</strain>
    </source>
</reference>
<dbReference type="RefSeq" id="WP_145419160.1">
    <property type="nucleotide sequence ID" value="NZ_CP036526.1"/>
</dbReference>
<dbReference type="Proteomes" id="UP000319817">
    <property type="component" value="Chromosome"/>
</dbReference>
<gene>
    <name evidence="1" type="ORF">K239x_32930</name>
</gene>
<proteinExistence type="predicted"/>
<dbReference type="OrthoDB" id="9947692at2"/>
<organism evidence="1 2">
    <name type="scientific">Stieleria marina</name>
    <dbReference type="NCBI Taxonomy" id="1930275"/>
    <lineage>
        <taxon>Bacteria</taxon>
        <taxon>Pseudomonadati</taxon>
        <taxon>Planctomycetota</taxon>
        <taxon>Planctomycetia</taxon>
        <taxon>Pirellulales</taxon>
        <taxon>Pirellulaceae</taxon>
        <taxon>Stieleria</taxon>
    </lineage>
</organism>
<protein>
    <submittedName>
        <fullName evidence="1">Uncharacterized protein</fullName>
    </submittedName>
</protein>
<name>A0A517NW25_9BACT</name>
<accession>A0A517NW25</accession>